<dbReference type="InterPro" id="IPR045584">
    <property type="entry name" value="Pilin-like"/>
</dbReference>
<keyword evidence="1" id="KW-0472">Membrane</keyword>
<dbReference type="InterPro" id="IPR012902">
    <property type="entry name" value="N_methyl_site"/>
</dbReference>
<dbReference type="SUPFAM" id="SSF54523">
    <property type="entry name" value="Pili subunits"/>
    <property type="match status" value="1"/>
</dbReference>
<keyword evidence="1" id="KW-0812">Transmembrane</keyword>
<feature type="transmembrane region" description="Helical" evidence="1">
    <location>
        <begin position="20"/>
        <end position="41"/>
    </location>
</feature>
<keyword evidence="3" id="KW-1185">Reference proteome</keyword>
<reference evidence="3" key="1">
    <citation type="journal article" date="2019" name="Int. J. Syst. Evol. Microbiol.">
        <title>The Global Catalogue of Microorganisms (GCM) 10K type strain sequencing project: providing services to taxonomists for standard genome sequencing and annotation.</title>
        <authorList>
            <consortium name="The Broad Institute Genomics Platform"/>
            <consortium name="The Broad Institute Genome Sequencing Center for Infectious Disease"/>
            <person name="Wu L."/>
            <person name="Ma J."/>
        </authorList>
    </citation>
    <scope>NUCLEOTIDE SEQUENCE [LARGE SCALE GENOMIC DNA]</scope>
    <source>
        <strain evidence="3">JCM 17666</strain>
    </source>
</reference>
<evidence type="ECO:0000313" key="2">
    <source>
        <dbReference type="EMBL" id="GAA4343201.1"/>
    </source>
</evidence>
<dbReference type="Pfam" id="PF07963">
    <property type="entry name" value="N_methyl"/>
    <property type="match status" value="1"/>
</dbReference>
<comment type="caution">
    <text evidence="2">The sequence shown here is derived from an EMBL/GenBank/DDBJ whole genome shotgun (WGS) entry which is preliminary data.</text>
</comment>
<protein>
    <submittedName>
        <fullName evidence="2">Type II secretion system minor pseudopilin GspH</fullName>
    </submittedName>
</protein>
<organism evidence="2 3">
    <name type="scientific">Pigmentiphaga soli</name>
    <dbReference type="NCBI Taxonomy" id="1007095"/>
    <lineage>
        <taxon>Bacteria</taxon>
        <taxon>Pseudomonadati</taxon>
        <taxon>Pseudomonadota</taxon>
        <taxon>Betaproteobacteria</taxon>
        <taxon>Burkholderiales</taxon>
        <taxon>Alcaligenaceae</taxon>
        <taxon>Pigmentiphaga</taxon>
    </lineage>
</organism>
<dbReference type="RefSeq" id="WP_345252275.1">
    <property type="nucleotide sequence ID" value="NZ_BAABFO010000037.1"/>
</dbReference>
<name>A0ABP8HRG0_9BURK</name>
<dbReference type="Proteomes" id="UP001501671">
    <property type="component" value="Unassembled WGS sequence"/>
</dbReference>
<dbReference type="Gene3D" id="3.30.700.10">
    <property type="entry name" value="Glycoprotein, Type 4 Pilin"/>
    <property type="match status" value="1"/>
</dbReference>
<evidence type="ECO:0000313" key="3">
    <source>
        <dbReference type="Proteomes" id="UP001501671"/>
    </source>
</evidence>
<keyword evidence="1" id="KW-1133">Transmembrane helix</keyword>
<evidence type="ECO:0000256" key="1">
    <source>
        <dbReference type="SAM" id="Phobius"/>
    </source>
</evidence>
<dbReference type="InterPro" id="IPR049875">
    <property type="entry name" value="TypeII_GspH"/>
</dbReference>
<dbReference type="NCBIfam" id="TIGR02532">
    <property type="entry name" value="IV_pilin_GFxxxE"/>
    <property type="match status" value="1"/>
</dbReference>
<dbReference type="EMBL" id="BAABFO010000037">
    <property type="protein sequence ID" value="GAA4343201.1"/>
    <property type="molecule type" value="Genomic_DNA"/>
</dbReference>
<dbReference type="NCBIfam" id="TIGR01708">
    <property type="entry name" value="typeII_sec_gspH"/>
    <property type="match status" value="1"/>
</dbReference>
<dbReference type="PROSITE" id="PS00409">
    <property type="entry name" value="PROKAR_NTER_METHYL"/>
    <property type="match status" value="1"/>
</dbReference>
<accession>A0ABP8HRG0</accession>
<sequence length="170" mass="18984">MPPRRASRTAPRRARGFTLIELMVVVVIIGIAATMVTLRAFPDRRRGLREDADRLARLFAVAQGEVRADGRRIVWQADADGYRFVRRARAALPGSVTPTEVSRSEFDVFARDELLRPRRWTDGPVQVNLDPPGAPVFTAEWIAPPLTIVLRNADAQVLIVRDGSGRYAVQ</sequence>
<gene>
    <name evidence="2" type="primary">gspH</name>
    <name evidence="2" type="ORF">GCM10023144_45870</name>
</gene>
<proteinExistence type="predicted"/>